<dbReference type="RefSeq" id="XP_028534481.1">
    <property type="nucleotide sequence ID" value="XM_028678164.1"/>
</dbReference>
<dbReference type="SMART" id="SM00320">
    <property type="entry name" value="WD40"/>
    <property type="match status" value="3"/>
</dbReference>
<protein>
    <submittedName>
        <fullName evidence="3">Mitotic checkpoint protein BUB3, putative</fullName>
    </submittedName>
</protein>
<dbReference type="InterPro" id="IPR001680">
    <property type="entry name" value="WD40_rpt"/>
</dbReference>
<dbReference type="Pfam" id="PF00400">
    <property type="entry name" value="WD40"/>
    <property type="match status" value="1"/>
</dbReference>
<dbReference type="EMBL" id="LN835307">
    <property type="protein sequence ID" value="CRH01481.1"/>
    <property type="molecule type" value="Genomic_DNA"/>
</dbReference>
<organism evidence="3 4">
    <name type="scientific">Plasmodium relictum</name>
    <dbReference type="NCBI Taxonomy" id="85471"/>
    <lineage>
        <taxon>Eukaryota</taxon>
        <taxon>Sar</taxon>
        <taxon>Alveolata</taxon>
        <taxon>Apicomplexa</taxon>
        <taxon>Aconoidasida</taxon>
        <taxon>Haemosporida</taxon>
        <taxon>Plasmodiidae</taxon>
        <taxon>Plasmodium</taxon>
        <taxon>Plasmodium (Haemamoeba)</taxon>
    </lineage>
</organism>
<dbReference type="InterPro" id="IPR036322">
    <property type="entry name" value="WD40_repeat_dom_sf"/>
</dbReference>
<keyword evidence="4" id="KW-1185">Reference proteome</keyword>
<dbReference type="InterPro" id="IPR015943">
    <property type="entry name" value="WD40/YVTN_repeat-like_dom_sf"/>
</dbReference>
<dbReference type="Proteomes" id="UP000220158">
    <property type="component" value="Chromosome 12"/>
</dbReference>
<dbReference type="KEGG" id="prel:PRELSG_1236550"/>
<evidence type="ECO:0000256" key="2">
    <source>
        <dbReference type="ARBA" id="ARBA00022737"/>
    </source>
</evidence>
<dbReference type="VEuPathDB" id="PlasmoDB:PRELSG_1236550"/>
<name>A0A1J1H933_PLARL</name>
<evidence type="ECO:0000313" key="3">
    <source>
        <dbReference type="EMBL" id="CRH01481.1"/>
    </source>
</evidence>
<keyword evidence="1" id="KW-0853">WD repeat</keyword>
<keyword evidence="2" id="KW-0677">Repeat</keyword>
<dbReference type="Gene3D" id="2.130.10.10">
    <property type="entry name" value="YVTN repeat-like/Quinoprotein amine dehydrogenase"/>
    <property type="match status" value="1"/>
</dbReference>
<gene>
    <name evidence="3" type="ORF">PRELSG_1236550</name>
</gene>
<dbReference type="OMA" id="WDSTLHI"/>
<dbReference type="AlphaFoldDB" id="A0A1J1H933"/>
<accession>A0A1J1H933</accession>
<reference evidence="3 4" key="1">
    <citation type="submission" date="2015-04" db="EMBL/GenBank/DDBJ databases">
        <authorList>
            <consortium name="Pathogen Informatics"/>
        </authorList>
    </citation>
    <scope>NUCLEOTIDE SEQUENCE [LARGE SCALE GENOMIC DNA]</scope>
    <source>
        <strain evidence="3 4">SGS1</strain>
    </source>
</reference>
<evidence type="ECO:0000313" key="4">
    <source>
        <dbReference type="Proteomes" id="UP000220158"/>
    </source>
</evidence>
<proteinExistence type="predicted"/>
<dbReference type="OrthoDB" id="10262475at2759"/>
<evidence type="ECO:0000256" key="1">
    <source>
        <dbReference type="ARBA" id="ARBA00022574"/>
    </source>
</evidence>
<dbReference type="SUPFAM" id="SSF50978">
    <property type="entry name" value="WD40 repeat-like"/>
    <property type="match status" value="1"/>
</dbReference>
<dbReference type="PANTHER" id="PTHR10971">
    <property type="entry name" value="MRNA EXPORT FACTOR AND BUB3"/>
    <property type="match status" value="1"/>
</dbReference>
<dbReference type="GeneID" id="39737610"/>
<sequence length="324" mass="37472">MITELVNPPSDTINDASYKNNVLIVSSWDKSLRFYNTKENKLLKKVITNTPILSHTCINDKLIYGGLDEILYSYDFNKDMTVKLYKHKNVINNICYQNSSNFLCVADWNKGLNIFDDRTKNGLICEISTFGVICSMDINETKLLACDSLKRTYIFDTQKGIDSFHNPDYRDNILRYQFRCIKAFPNQKGFVISSIEGRVAWEFFDNNPSVQLKNYTFRCHRMKTDGAEVAYPINTIDFHPIYGAFCTGGSDGIMCVWDGYNKKRIWRTQNFKNEITKVKFNNEGDEICICVSSYLKNSNNSYNSNNKMNSIIIRKVTDKDIKPN</sequence>